<protein>
    <submittedName>
        <fullName evidence="1">Uncharacterized protein</fullName>
    </submittedName>
</protein>
<keyword evidence="2" id="KW-1185">Reference proteome</keyword>
<dbReference type="Proteomes" id="UP000191055">
    <property type="component" value="Unassembled WGS sequence"/>
</dbReference>
<dbReference type="AlphaFoldDB" id="A0A1T5F8M6"/>
<dbReference type="STRING" id="889453.SAMN03080601_01526"/>
<evidence type="ECO:0000313" key="1">
    <source>
        <dbReference type="EMBL" id="SKB92525.1"/>
    </source>
</evidence>
<accession>A0A1T5F8M6</accession>
<reference evidence="1 2" key="1">
    <citation type="submission" date="2017-02" db="EMBL/GenBank/DDBJ databases">
        <authorList>
            <person name="Peterson S.W."/>
        </authorList>
    </citation>
    <scope>NUCLEOTIDE SEQUENCE [LARGE SCALE GENOMIC DNA]</scope>
    <source>
        <strain evidence="1 2">DSM 24412</strain>
    </source>
</reference>
<proteinExistence type="predicted"/>
<name>A0A1T5F8M6_9BACT</name>
<sequence length="51" mass="5685">MHNIVLINVRVVGVDLTLINRAMRSNSQTGESKIGLANDYDGEFSQDLENH</sequence>
<gene>
    <name evidence="1" type="ORF">SAMN03080601_01526</name>
</gene>
<dbReference type="RefSeq" id="WP_157666518.1">
    <property type="nucleotide sequence ID" value="NZ_CP021904.1"/>
</dbReference>
<evidence type="ECO:0000313" key="2">
    <source>
        <dbReference type="Proteomes" id="UP000191055"/>
    </source>
</evidence>
<dbReference type="EMBL" id="FUYV01000007">
    <property type="protein sequence ID" value="SKB92525.1"/>
    <property type="molecule type" value="Genomic_DNA"/>
</dbReference>
<organism evidence="1 2">
    <name type="scientific">Alkalitalea saponilacus</name>
    <dbReference type="NCBI Taxonomy" id="889453"/>
    <lineage>
        <taxon>Bacteria</taxon>
        <taxon>Pseudomonadati</taxon>
        <taxon>Bacteroidota</taxon>
        <taxon>Bacteroidia</taxon>
        <taxon>Marinilabiliales</taxon>
        <taxon>Marinilabiliaceae</taxon>
        <taxon>Alkalitalea</taxon>
    </lineage>
</organism>